<dbReference type="InterPro" id="IPR033701">
    <property type="entry name" value="POLO_box_1"/>
</dbReference>
<evidence type="ECO:0000256" key="3">
    <source>
        <dbReference type="ARBA" id="ARBA00022679"/>
    </source>
</evidence>
<comment type="caution">
    <text evidence="12">The sequence shown here is derived from an EMBL/GenBank/DDBJ whole genome shotgun (WGS) entry which is preliminary data.</text>
</comment>
<comment type="subunit">
    <text evidence="1">Monomer.</text>
</comment>
<dbReference type="Pfam" id="PF00069">
    <property type="entry name" value="Pkinase"/>
    <property type="match status" value="1"/>
</dbReference>
<evidence type="ECO:0000256" key="7">
    <source>
        <dbReference type="ARBA" id="ARBA00022840"/>
    </source>
</evidence>
<feature type="domain" description="POLO box" evidence="11">
    <location>
        <begin position="479"/>
        <end position="559"/>
    </location>
</feature>
<dbReference type="FunFam" id="1.10.510.10:FF:000571">
    <property type="entry name" value="Maternal embryonic leucine zipper kinase"/>
    <property type="match status" value="1"/>
</dbReference>
<protein>
    <recommendedName>
        <fullName evidence="9">Serine/threonine-protein kinase PLK</fullName>
        <ecNumber evidence="9">2.7.11.21</ecNumber>
    </recommendedName>
    <alternativeName>
        <fullName evidence="9">Polo-like kinase</fullName>
    </alternativeName>
</protein>
<dbReference type="PROSITE" id="PS50078">
    <property type="entry name" value="POLO_BOX"/>
    <property type="match status" value="2"/>
</dbReference>
<evidence type="ECO:0000259" key="10">
    <source>
        <dbReference type="PROSITE" id="PS50011"/>
    </source>
</evidence>
<dbReference type="PROSITE" id="PS00107">
    <property type="entry name" value="PROTEIN_KINASE_ATP"/>
    <property type="match status" value="1"/>
</dbReference>
<dbReference type="Gene3D" id="1.10.510.10">
    <property type="entry name" value="Transferase(Phosphotransferase) domain 1"/>
    <property type="match status" value="1"/>
</dbReference>
<dbReference type="SUPFAM" id="SSF56112">
    <property type="entry name" value="Protein kinase-like (PK-like)"/>
    <property type="match status" value="1"/>
</dbReference>
<keyword evidence="5 8" id="KW-0547">Nucleotide-binding</keyword>
<dbReference type="GO" id="GO:0005524">
    <property type="term" value="F:ATP binding"/>
    <property type="evidence" value="ECO:0007669"/>
    <property type="project" value="UniProtKB-UniRule"/>
</dbReference>
<keyword evidence="4" id="KW-0677">Repeat</keyword>
<dbReference type="Proteomes" id="UP000187209">
    <property type="component" value="Unassembled WGS sequence"/>
</dbReference>
<dbReference type="SUPFAM" id="SSF82615">
    <property type="entry name" value="Polo-box domain"/>
    <property type="match status" value="2"/>
</dbReference>
<evidence type="ECO:0000259" key="11">
    <source>
        <dbReference type="PROSITE" id="PS50078"/>
    </source>
</evidence>
<organism evidence="12 13">
    <name type="scientific">Stentor coeruleus</name>
    <dbReference type="NCBI Taxonomy" id="5963"/>
    <lineage>
        <taxon>Eukaryota</taxon>
        <taxon>Sar</taxon>
        <taxon>Alveolata</taxon>
        <taxon>Ciliophora</taxon>
        <taxon>Postciliodesmatophora</taxon>
        <taxon>Heterotrichea</taxon>
        <taxon>Heterotrichida</taxon>
        <taxon>Stentoridae</taxon>
        <taxon>Stentor</taxon>
    </lineage>
</organism>
<dbReference type="Pfam" id="PF00659">
    <property type="entry name" value="POLO_box"/>
    <property type="match status" value="2"/>
</dbReference>
<evidence type="ECO:0000256" key="2">
    <source>
        <dbReference type="ARBA" id="ARBA00022527"/>
    </source>
</evidence>
<dbReference type="InterPro" id="IPR011009">
    <property type="entry name" value="Kinase-like_dom_sf"/>
</dbReference>
<dbReference type="InterPro" id="IPR000719">
    <property type="entry name" value="Prot_kinase_dom"/>
</dbReference>
<comment type="catalytic activity">
    <reaction evidence="9">
        <text>L-threonyl-[protein] + ATP = O-phospho-L-threonyl-[protein] + ADP + H(+)</text>
        <dbReference type="Rhea" id="RHEA:46608"/>
        <dbReference type="Rhea" id="RHEA-COMP:11060"/>
        <dbReference type="Rhea" id="RHEA-COMP:11605"/>
        <dbReference type="ChEBI" id="CHEBI:15378"/>
        <dbReference type="ChEBI" id="CHEBI:30013"/>
        <dbReference type="ChEBI" id="CHEBI:30616"/>
        <dbReference type="ChEBI" id="CHEBI:61977"/>
        <dbReference type="ChEBI" id="CHEBI:456216"/>
        <dbReference type="EC" id="2.7.11.21"/>
    </reaction>
</comment>
<evidence type="ECO:0000256" key="4">
    <source>
        <dbReference type="ARBA" id="ARBA00022737"/>
    </source>
</evidence>
<keyword evidence="13" id="KW-1185">Reference proteome</keyword>
<dbReference type="Gene3D" id="3.30.1120.30">
    <property type="entry name" value="POLO box domain"/>
    <property type="match status" value="2"/>
</dbReference>
<dbReference type="PANTHER" id="PTHR24345">
    <property type="entry name" value="SERINE/THREONINE-PROTEIN KINASE PLK"/>
    <property type="match status" value="1"/>
</dbReference>
<evidence type="ECO:0000256" key="5">
    <source>
        <dbReference type="ARBA" id="ARBA00022741"/>
    </source>
</evidence>
<accession>A0A1R2CLL3</accession>
<dbReference type="EMBL" id="MPUH01000115">
    <property type="protein sequence ID" value="OMJ89904.1"/>
    <property type="molecule type" value="Genomic_DNA"/>
</dbReference>
<dbReference type="CDD" id="cd14099">
    <property type="entry name" value="STKc_PLK"/>
    <property type="match status" value="1"/>
</dbReference>
<feature type="domain" description="POLO box" evidence="11">
    <location>
        <begin position="387"/>
        <end position="466"/>
    </location>
</feature>
<dbReference type="InterPro" id="IPR008271">
    <property type="entry name" value="Ser/Thr_kinase_AS"/>
</dbReference>
<feature type="domain" description="Protein kinase" evidence="10">
    <location>
        <begin position="34"/>
        <end position="289"/>
    </location>
</feature>
<dbReference type="PANTHER" id="PTHR24345:SF0">
    <property type="entry name" value="CELL CYCLE SERINE_THREONINE-PROTEIN KINASE CDC5_MSD2"/>
    <property type="match status" value="1"/>
</dbReference>
<dbReference type="EC" id="2.7.11.21" evidence="9"/>
<name>A0A1R2CLL3_9CILI</name>
<dbReference type="PROSITE" id="PS50011">
    <property type="entry name" value="PROTEIN_KINASE_DOM"/>
    <property type="match status" value="1"/>
</dbReference>
<keyword evidence="6 9" id="KW-0418">Kinase</keyword>
<dbReference type="InterPro" id="IPR033695">
    <property type="entry name" value="POLO_box_2"/>
</dbReference>
<sequence>MTERMKRTSQGSIDLQLVEEIYKRANNDYLTRTYNKGKFLGQGGFARVYEFTNLDSKQTFAGKVVEKSSLTKARIKQKLMSEIKIHRSLSHPNIVKFEHFFEDSENIYILLELCQNQSLNELLRRRKRLSEIETQYYLYQLISALKYLHNNKIIHRDIKPGNLLLNEKLELKLGDFGLASKLEFEDERKRTICGAKNYIAPEILDGYNGHSFEVDVWSFGVLAFTLLVGKPPFESSDIKDTYKRIKMNAYNFPEHVELSKDAKDFVNKILVLNPKFRPGLDEIEGFEFFTRNPVPKSLPLSSLAVPPSVHFLSSFKVCDENVLNNRTKSRGPKEPLAETQKVLELNRGLENQERLETVAKDKSPRGTQRKVSAGSLYTSIENGPDVWVKKWLDYSSKYGIGYLLSNSCVGVFFNDSSKLISDPTGRMFKYQERNSADEITFVIDSCPQEYKKKVSLAEYFRKHLKSEDSDNLPCSITVYVKKFINTKHALFFRMSNKVVQIKFMDKSELLLTSATKHVVYINKSLEMSVHPLGNVLETATQDLTKRIRYAKEVLTNGPVNE</sequence>
<dbReference type="CDD" id="cd13118">
    <property type="entry name" value="POLO_box_1"/>
    <property type="match status" value="1"/>
</dbReference>
<evidence type="ECO:0000313" key="13">
    <source>
        <dbReference type="Proteomes" id="UP000187209"/>
    </source>
</evidence>
<dbReference type="Gene3D" id="3.30.200.20">
    <property type="entry name" value="Phosphorylase Kinase, domain 1"/>
    <property type="match status" value="1"/>
</dbReference>
<comment type="similarity">
    <text evidence="9">Belongs to the protein kinase superfamily. Ser/Thr protein kinase family. CDC5/Polo subfamily.</text>
</comment>
<dbReference type="AlphaFoldDB" id="A0A1R2CLL3"/>
<keyword evidence="7 8" id="KW-0067">ATP-binding</keyword>
<dbReference type="OrthoDB" id="408964at2759"/>
<proteinExistence type="inferred from homology"/>
<dbReference type="GO" id="GO:0004674">
    <property type="term" value="F:protein serine/threonine kinase activity"/>
    <property type="evidence" value="ECO:0007669"/>
    <property type="project" value="UniProtKB-KW"/>
</dbReference>
<reference evidence="12 13" key="1">
    <citation type="submission" date="2016-11" db="EMBL/GenBank/DDBJ databases">
        <title>The macronuclear genome of Stentor coeruleus: a giant cell with tiny introns.</title>
        <authorList>
            <person name="Slabodnick M."/>
            <person name="Ruby J.G."/>
            <person name="Reiff S.B."/>
            <person name="Swart E.C."/>
            <person name="Gosai S."/>
            <person name="Prabakaran S."/>
            <person name="Witkowska E."/>
            <person name="Larue G.E."/>
            <person name="Fisher S."/>
            <person name="Freeman R.M."/>
            <person name="Gunawardena J."/>
            <person name="Chu W."/>
            <person name="Stover N.A."/>
            <person name="Gregory B.D."/>
            <person name="Nowacki M."/>
            <person name="Derisi J."/>
            <person name="Roy S.W."/>
            <person name="Marshall W.F."/>
            <person name="Sood P."/>
        </authorList>
    </citation>
    <scope>NUCLEOTIDE SEQUENCE [LARGE SCALE GENOMIC DNA]</scope>
    <source>
        <strain evidence="12">WM001</strain>
    </source>
</reference>
<dbReference type="PROSITE" id="PS00108">
    <property type="entry name" value="PROTEIN_KINASE_ST"/>
    <property type="match status" value="1"/>
</dbReference>
<gene>
    <name evidence="12" type="ORF">SteCoe_7894</name>
</gene>
<dbReference type="FunFam" id="3.30.200.20:FF:000091">
    <property type="entry name" value="Serine/threonine-protein kinase PLK"/>
    <property type="match status" value="1"/>
</dbReference>
<dbReference type="GO" id="GO:0005634">
    <property type="term" value="C:nucleus"/>
    <property type="evidence" value="ECO:0007669"/>
    <property type="project" value="TreeGrafter"/>
</dbReference>
<feature type="binding site" evidence="8">
    <location>
        <position position="63"/>
    </location>
    <ligand>
        <name>ATP</name>
        <dbReference type="ChEBI" id="CHEBI:30616"/>
    </ligand>
</feature>
<evidence type="ECO:0000256" key="1">
    <source>
        <dbReference type="ARBA" id="ARBA00011245"/>
    </source>
</evidence>
<evidence type="ECO:0000256" key="8">
    <source>
        <dbReference type="PROSITE-ProRule" id="PRU10141"/>
    </source>
</evidence>
<keyword evidence="3 9" id="KW-0808">Transferase</keyword>
<dbReference type="InterPro" id="IPR036947">
    <property type="entry name" value="POLO_box_dom_sf"/>
</dbReference>
<dbReference type="InterPro" id="IPR000959">
    <property type="entry name" value="POLO_box_dom"/>
</dbReference>
<evidence type="ECO:0000256" key="9">
    <source>
        <dbReference type="RuleBase" id="RU361162"/>
    </source>
</evidence>
<evidence type="ECO:0000256" key="6">
    <source>
        <dbReference type="ARBA" id="ARBA00022777"/>
    </source>
</evidence>
<evidence type="ECO:0000313" key="12">
    <source>
        <dbReference type="EMBL" id="OMJ89904.1"/>
    </source>
</evidence>
<dbReference type="CDD" id="cd13117">
    <property type="entry name" value="POLO_box_2"/>
    <property type="match status" value="1"/>
</dbReference>
<dbReference type="InterPro" id="IPR017441">
    <property type="entry name" value="Protein_kinase_ATP_BS"/>
</dbReference>
<dbReference type="SMART" id="SM00220">
    <property type="entry name" value="S_TKc"/>
    <property type="match status" value="1"/>
</dbReference>
<keyword evidence="2 9" id="KW-0723">Serine/threonine-protein kinase</keyword>